<dbReference type="AlphaFoldDB" id="A0A9E4MXL8"/>
<feature type="compositionally biased region" description="Low complexity" evidence="1">
    <location>
        <begin position="269"/>
        <end position="278"/>
    </location>
</feature>
<feature type="region of interest" description="Disordered" evidence="1">
    <location>
        <begin position="451"/>
        <end position="476"/>
    </location>
</feature>
<dbReference type="EMBL" id="JAEPDI010000001">
    <property type="protein sequence ID" value="MCG7937532.1"/>
    <property type="molecule type" value="Genomic_DNA"/>
</dbReference>
<protein>
    <recommendedName>
        <fullName evidence="5">Integrating conjugative element protein</fullName>
    </recommendedName>
</protein>
<evidence type="ECO:0000256" key="1">
    <source>
        <dbReference type="SAM" id="MobiDB-lite"/>
    </source>
</evidence>
<feature type="compositionally biased region" description="Acidic residues" evidence="1">
    <location>
        <begin position="158"/>
        <end position="171"/>
    </location>
</feature>
<evidence type="ECO:0008006" key="5">
    <source>
        <dbReference type="Google" id="ProtNLM"/>
    </source>
</evidence>
<comment type="caution">
    <text evidence="3">The sequence shown here is derived from an EMBL/GenBank/DDBJ whole genome shotgun (WGS) entry which is preliminary data.</text>
</comment>
<feature type="compositionally biased region" description="Basic and acidic residues" evidence="1">
    <location>
        <begin position="280"/>
        <end position="291"/>
    </location>
</feature>
<keyword evidence="2" id="KW-0732">Signal</keyword>
<reference evidence="3" key="1">
    <citation type="journal article" date="2021" name="Proc. Natl. Acad. Sci. U.S.A.">
        <title>Global biogeography of chemosynthetic symbionts reveals both localized and globally distributed symbiont groups. .</title>
        <authorList>
            <person name="Osvatic J.T."/>
            <person name="Wilkins L.G.E."/>
            <person name="Leibrecht L."/>
            <person name="Leray M."/>
            <person name="Zauner S."/>
            <person name="Polzin J."/>
            <person name="Camacho Y."/>
            <person name="Gros O."/>
            <person name="van Gils J.A."/>
            <person name="Eisen J.A."/>
            <person name="Petersen J.M."/>
            <person name="Yuen B."/>
        </authorList>
    </citation>
    <scope>NUCLEOTIDE SEQUENCE</scope>
    <source>
        <strain evidence="3">MAGL173</strain>
    </source>
</reference>
<feature type="chain" id="PRO_5039568871" description="Integrating conjugative element protein" evidence="2">
    <location>
        <begin position="22"/>
        <end position="476"/>
    </location>
</feature>
<evidence type="ECO:0000313" key="4">
    <source>
        <dbReference type="Proteomes" id="UP000886687"/>
    </source>
</evidence>
<feature type="compositionally biased region" description="Polar residues" evidence="1">
    <location>
        <begin position="459"/>
        <end position="476"/>
    </location>
</feature>
<organism evidence="3 4">
    <name type="scientific">Candidatus Thiodiazotropha lotti</name>
    <dbReference type="NCBI Taxonomy" id="2792787"/>
    <lineage>
        <taxon>Bacteria</taxon>
        <taxon>Pseudomonadati</taxon>
        <taxon>Pseudomonadota</taxon>
        <taxon>Gammaproteobacteria</taxon>
        <taxon>Chromatiales</taxon>
        <taxon>Sedimenticolaceae</taxon>
        <taxon>Candidatus Thiodiazotropha</taxon>
    </lineage>
</organism>
<name>A0A9E4MXL8_9GAMM</name>
<proteinExistence type="predicted"/>
<evidence type="ECO:0000313" key="3">
    <source>
        <dbReference type="EMBL" id="MCG7937532.1"/>
    </source>
</evidence>
<evidence type="ECO:0000256" key="2">
    <source>
        <dbReference type="SAM" id="SignalP"/>
    </source>
</evidence>
<feature type="region of interest" description="Disordered" evidence="1">
    <location>
        <begin position="156"/>
        <end position="182"/>
    </location>
</feature>
<feature type="signal peptide" evidence="2">
    <location>
        <begin position="1"/>
        <end position="21"/>
    </location>
</feature>
<feature type="region of interest" description="Disordered" evidence="1">
    <location>
        <begin position="268"/>
        <end position="292"/>
    </location>
</feature>
<sequence length="476" mass="51804">MNKYLYIVVTLCMLSPINAVRADMPPPGESELFYEIGGGLNIPTDLGGRDYVPFSADISASLFGACGQFDPHYSVQQMINDFSDAFTQLGSYFTAMLGGLPGYIFCRSNPLACQLQENITARMEGFYKTGMDFCQEFQSSVASDTDQTRGWLKSIQAEEWEDNAGNDENPEETSREVSQVDGSSGVTWIGGVRAGGHGQPPLRVVADTVKAGYNLQFGRNVLNSSVLNLSNEDAANNPIARYWRTPEEAAKWVTEVIGEIRPDIDESASGISPIGIGSTDTRDSDGDHGEGGEDVVVTHEFLTADNNSPALGLLPKVHIEEQPIRDLIEEYINTGIMPSNDDLQSISGTSSTAVLTPELLRALRASPMRDVLGARLAREIAIANVAQMAMAARRALIAGYSEPNISSYEPARQQLAYRQDLMDKEIQMLLTEKDVSRMLVSDTALTLLRNFRSRRQSGPGESSNSGPFMQGGSVTQ</sequence>
<dbReference type="Proteomes" id="UP000886687">
    <property type="component" value="Unassembled WGS sequence"/>
</dbReference>
<gene>
    <name evidence="3" type="ORF">JAZ04_01575</name>
</gene>
<accession>A0A9E4MXL8</accession>